<feature type="compositionally biased region" description="Low complexity" evidence="1">
    <location>
        <begin position="143"/>
        <end position="157"/>
    </location>
</feature>
<feature type="region of interest" description="Disordered" evidence="1">
    <location>
        <begin position="19"/>
        <end position="42"/>
    </location>
</feature>
<evidence type="ECO:0000313" key="4">
    <source>
        <dbReference type="Proteomes" id="UP000828390"/>
    </source>
</evidence>
<protein>
    <submittedName>
        <fullName evidence="3">Uncharacterized protein</fullName>
    </submittedName>
</protein>
<gene>
    <name evidence="3" type="ORF">DPMN_151456</name>
</gene>
<dbReference type="Proteomes" id="UP000828390">
    <property type="component" value="Unassembled WGS sequence"/>
</dbReference>
<feature type="non-terminal residue" evidence="3">
    <location>
        <position position="164"/>
    </location>
</feature>
<proteinExistence type="predicted"/>
<feature type="region of interest" description="Disordered" evidence="1">
    <location>
        <begin position="143"/>
        <end position="164"/>
    </location>
</feature>
<organism evidence="3 4">
    <name type="scientific">Dreissena polymorpha</name>
    <name type="common">Zebra mussel</name>
    <name type="synonym">Mytilus polymorpha</name>
    <dbReference type="NCBI Taxonomy" id="45954"/>
    <lineage>
        <taxon>Eukaryota</taxon>
        <taxon>Metazoa</taxon>
        <taxon>Spiralia</taxon>
        <taxon>Lophotrochozoa</taxon>
        <taxon>Mollusca</taxon>
        <taxon>Bivalvia</taxon>
        <taxon>Autobranchia</taxon>
        <taxon>Heteroconchia</taxon>
        <taxon>Euheterodonta</taxon>
        <taxon>Imparidentia</taxon>
        <taxon>Neoheterodontei</taxon>
        <taxon>Myida</taxon>
        <taxon>Dreissenoidea</taxon>
        <taxon>Dreissenidae</taxon>
        <taxon>Dreissena</taxon>
    </lineage>
</organism>
<reference evidence="3" key="1">
    <citation type="journal article" date="2019" name="bioRxiv">
        <title>The Genome of the Zebra Mussel, Dreissena polymorpha: A Resource for Invasive Species Research.</title>
        <authorList>
            <person name="McCartney M.A."/>
            <person name="Auch B."/>
            <person name="Kono T."/>
            <person name="Mallez S."/>
            <person name="Zhang Y."/>
            <person name="Obille A."/>
            <person name="Becker A."/>
            <person name="Abrahante J.E."/>
            <person name="Garbe J."/>
            <person name="Badalamenti J.P."/>
            <person name="Herman A."/>
            <person name="Mangelson H."/>
            <person name="Liachko I."/>
            <person name="Sullivan S."/>
            <person name="Sone E.D."/>
            <person name="Koren S."/>
            <person name="Silverstein K.A.T."/>
            <person name="Beckman K.B."/>
            <person name="Gohl D.M."/>
        </authorList>
    </citation>
    <scope>NUCLEOTIDE SEQUENCE</scope>
    <source>
        <strain evidence="3">Duluth1</strain>
        <tissue evidence="3">Whole animal</tissue>
    </source>
</reference>
<comment type="caution">
    <text evidence="3">The sequence shown here is derived from an EMBL/GenBank/DDBJ whole genome shotgun (WGS) entry which is preliminary data.</text>
</comment>
<reference evidence="3" key="2">
    <citation type="submission" date="2020-11" db="EMBL/GenBank/DDBJ databases">
        <authorList>
            <person name="McCartney M.A."/>
            <person name="Auch B."/>
            <person name="Kono T."/>
            <person name="Mallez S."/>
            <person name="Becker A."/>
            <person name="Gohl D.M."/>
            <person name="Silverstein K.A.T."/>
            <person name="Koren S."/>
            <person name="Bechman K.B."/>
            <person name="Herman A."/>
            <person name="Abrahante J.E."/>
            <person name="Garbe J."/>
        </authorList>
    </citation>
    <scope>NUCLEOTIDE SEQUENCE</scope>
    <source>
        <strain evidence="3">Duluth1</strain>
        <tissue evidence="3">Whole animal</tissue>
    </source>
</reference>
<dbReference type="EMBL" id="JAIWYP010000007">
    <property type="protein sequence ID" value="KAH3797867.1"/>
    <property type="molecule type" value="Genomic_DNA"/>
</dbReference>
<feature type="signal peptide" evidence="2">
    <location>
        <begin position="1"/>
        <end position="17"/>
    </location>
</feature>
<sequence>MKINCALFLVFAVASNAQLRPPRPPPGNGDPLSRNPPIAPNPVPVPMTVEAEVVEANEVKSIDQVSPTQIVVSQLPSFPSPQPGVTVPRPDGCSPGCGANEICAKLGDSYCRMGQACSVCIRMDSIRIPTPALAAIFSSQKAVSHSPSPSSEPTISPFDLYGTV</sequence>
<name>A0A9D4FL86_DREPO</name>
<dbReference type="AlphaFoldDB" id="A0A9D4FL86"/>
<evidence type="ECO:0000256" key="2">
    <source>
        <dbReference type="SAM" id="SignalP"/>
    </source>
</evidence>
<evidence type="ECO:0000313" key="3">
    <source>
        <dbReference type="EMBL" id="KAH3797867.1"/>
    </source>
</evidence>
<feature type="chain" id="PRO_5038757670" evidence="2">
    <location>
        <begin position="18"/>
        <end position="164"/>
    </location>
</feature>
<keyword evidence="2" id="KW-0732">Signal</keyword>
<keyword evidence="4" id="KW-1185">Reference proteome</keyword>
<accession>A0A9D4FL86</accession>
<evidence type="ECO:0000256" key="1">
    <source>
        <dbReference type="SAM" id="MobiDB-lite"/>
    </source>
</evidence>